<organism evidence="3 4">
    <name type="scientific">Mangrovimicrobium sediminis</name>
    <dbReference type="NCBI Taxonomy" id="2562682"/>
    <lineage>
        <taxon>Bacteria</taxon>
        <taxon>Pseudomonadati</taxon>
        <taxon>Pseudomonadota</taxon>
        <taxon>Gammaproteobacteria</taxon>
        <taxon>Cellvibrionales</taxon>
        <taxon>Halieaceae</taxon>
        <taxon>Mangrovimicrobium</taxon>
    </lineage>
</organism>
<evidence type="ECO:0000313" key="3">
    <source>
        <dbReference type="EMBL" id="TGD73395.1"/>
    </source>
</evidence>
<evidence type="ECO:0000256" key="2">
    <source>
        <dbReference type="RuleBase" id="RU000461"/>
    </source>
</evidence>
<keyword evidence="2" id="KW-0560">Oxidoreductase</keyword>
<protein>
    <submittedName>
        <fullName evidence="3">Cytochrome P450</fullName>
    </submittedName>
</protein>
<dbReference type="PANTHER" id="PTHR46696:SF6">
    <property type="entry name" value="P450, PUTATIVE (EUROFUNG)-RELATED"/>
    <property type="match status" value="1"/>
</dbReference>
<keyword evidence="2" id="KW-0349">Heme</keyword>
<dbReference type="AlphaFoldDB" id="A0A4Z0M284"/>
<dbReference type="PRINTS" id="PR00359">
    <property type="entry name" value="BP450"/>
</dbReference>
<keyword evidence="2" id="KW-0503">Monooxygenase</keyword>
<keyword evidence="4" id="KW-1185">Reference proteome</keyword>
<dbReference type="EMBL" id="SRLE01000007">
    <property type="protein sequence ID" value="TGD73395.1"/>
    <property type="molecule type" value="Genomic_DNA"/>
</dbReference>
<dbReference type="InterPro" id="IPR017972">
    <property type="entry name" value="Cyt_P450_CS"/>
</dbReference>
<dbReference type="PROSITE" id="PS00086">
    <property type="entry name" value="CYTOCHROME_P450"/>
    <property type="match status" value="1"/>
</dbReference>
<dbReference type="Pfam" id="PF00067">
    <property type="entry name" value="p450"/>
    <property type="match status" value="1"/>
</dbReference>
<dbReference type="Gene3D" id="1.10.630.10">
    <property type="entry name" value="Cytochrome P450"/>
    <property type="match status" value="1"/>
</dbReference>
<dbReference type="OrthoDB" id="4258484at2"/>
<evidence type="ECO:0000313" key="4">
    <source>
        <dbReference type="Proteomes" id="UP000298050"/>
    </source>
</evidence>
<dbReference type="InterPro" id="IPR036396">
    <property type="entry name" value="Cyt_P450_sf"/>
</dbReference>
<keyword evidence="2" id="KW-0408">Iron</keyword>
<keyword evidence="2" id="KW-0479">Metal-binding</keyword>
<comment type="similarity">
    <text evidence="1 2">Belongs to the cytochrome P450 family.</text>
</comment>
<gene>
    <name evidence="3" type="ORF">E4634_10195</name>
</gene>
<dbReference type="Proteomes" id="UP000298050">
    <property type="component" value="Unassembled WGS sequence"/>
</dbReference>
<dbReference type="GO" id="GO:0020037">
    <property type="term" value="F:heme binding"/>
    <property type="evidence" value="ECO:0007669"/>
    <property type="project" value="InterPro"/>
</dbReference>
<dbReference type="SUPFAM" id="SSF48264">
    <property type="entry name" value="Cytochrome P450"/>
    <property type="match status" value="1"/>
</dbReference>
<dbReference type="RefSeq" id="WP_135443515.1">
    <property type="nucleotide sequence ID" value="NZ_SRLE01000007.1"/>
</dbReference>
<dbReference type="PANTHER" id="PTHR46696">
    <property type="entry name" value="P450, PUTATIVE (EUROFUNG)-RELATED"/>
    <property type="match status" value="1"/>
</dbReference>
<dbReference type="InterPro" id="IPR001128">
    <property type="entry name" value="Cyt_P450"/>
</dbReference>
<dbReference type="GO" id="GO:0004497">
    <property type="term" value="F:monooxygenase activity"/>
    <property type="evidence" value="ECO:0007669"/>
    <property type="project" value="UniProtKB-KW"/>
</dbReference>
<accession>A0A4Z0M284</accession>
<sequence>MSDTLTSDDPRYRELFDVQKEASSTNAEIYGDLSPAMDRLRDTAPVMRGSLRELLQLPTLDHYSVKRQSYTLFTFDLCNRALRENELFSSEGYNDSPSVRAMGKVILKMVGDEHRRYRSVVQPMFLRPKVENWWKPTWITGAVEALLDRIDSKQDKVDLNMDLCARLPVHIVTRGIGMDEANGLEFREHLLRSTVGGHNLSQEERMASAGEVSRMLRELITRRRADPQEDVISALITNDLPLPDGSARKLDDEEVFSYCRLIMLAGGGTTWRQLGITLHALLSNYHLWELCRDNRKLVAPAIEESARWMPTDPVFERVLTADVELEGMHIPAQSRICMCLGAANRDPGRWDNPGQYDPLRPFQPHLGFGMGPHRCLGLDVAKQEMSSALNALMDRYPNLRLDPDAPAPELLGGVEQRGMSAVPVVLR</sequence>
<name>A0A4Z0M284_9GAMM</name>
<comment type="caution">
    <text evidence="3">The sequence shown here is derived from an EMBL/GenBank/DDBJ whole genome shotgun (WGS) entry which is preliminary data.</text>
</comment>
<dbReference type="GO" id="GO:0016705">
    <property type="term" value="F:oxidoreductase activity, acting on paired donors, with incorporation or reduction of molecular oxygen"/>
    <property type="evidence" value="ECO:0007669"/>
    <property type="project" value="InterPro"/>
</dbReference>
<evidence type="ECO:0000256" key="1">
    <source>
        <dbReference type="ARBA" id="ARBA00010617"/>
    </source>
</evidence>
<proteinExistence type="inferred from homology"/>
<dbReference type="InterPro" id="IPR002397">
    <property type="entry name" value="Cyt_P450_B"/>
</dbReference>
<dbReference type="GO" id="GO:0005506">
    <property type="term" value="F:iron ion binding"/>
    <property type="evidence" value="ECO:0007669"/>
    <property type="project" value="InterPro"/>
</dbReference>
<reference evidence="3 4" key="1">
    <citation type="submission" date="2019-04" db="EMBL/GenBank/DDBJ databases">
        <title>Taxonomy of novel Haliea sp. from mangrove soil of West Coast of India.</title>
        <authorList>
            <person name="Verma A."/>
            <person name="Kumar P."/>
            <person name="Krishnamurthi S."/>
        </authorList>
    </citation>
    <scope>NUCLEOTIDE SEQUENCE [LARGE SCALE GENOMIC DNA]</scope>
    <source>
        <strain evidence="3 4">SAOS-164</strain>
    </source>
</reference>